<proteinExistence type="predicted"/>
<dbReference type="GO" id="GO:0003676">
    <property type="term" value="F:nucleic acid binding"/>
    <property type="evidence" value="ECO:0007669"/>
    <property type="project" value="InterPro"/>
</dbReference>
<dbReference type="GO" id="GO:0000175">
    <property type="term" value="F:3'-5'-RNA exonuclease activity"/>
    <property type="evidence" value="ECO:0007669"/>
    <property type="project" value="InterPro"/>
</dbReference>
<keyword evidence="10" id="KW-1185">Reference proteome</keyword>
<dbReference type="Gene3D" id="1.10.720.30">
    <property type="entry name" value="SAP domain"/>
    <property type="match status" value="1"/>
</dbReference>
<comment type="caution">
    <text evidence="9">The sequence shown here is derived from an EMBL/GenBank/DDBJ whole genome shotgun (WGS) entry which is preliminary data.</text>
</comment>
<dbReference type="PROSITE" id="PS50800">
    <property type="entry name" value="SAP"/>
    <property type="match status" value="1"/>
</dbReference>
<dbReference type="Pfam" id="PF00929">
    <property type="entry name" value="RNase_T"/>
    <property type="match status" value="1"/>
</dbReference>
<evidence type="ECO:0000256" key="5">
    <source>
        <dbReference type="ARBA" id="ARBA00022839"/>
    </source>
</evidence>
<dbReference type="InterPro" id="IPR003034">
    <property type="entry name" value="SAP_dom"/>
</dbReference>
<comment type="subcellular location">
    <subcellularLocation>
        <location evidence="1">Cytoplasm</location>
    </subcellularLocation>
</comment>
<feature type="region of interest" description="Disordered" evidence="7">
    <location>
        <begin position="90"/>
        <end position="118"/>
    </location>
</feature>
<dbReference type="SMART" id="SM00479">
    <property type="entry name" value="EXOIII"/>
    <property type="match status" value="1"/>
</dbReference>
<accession>A0AAD5TET4</accession>
<evidence type="ECO:0000256" key="2">
    <source>
        <dbReference type="ARBA" id="ARBA00022490"/>
    </source>
</evidence>
<dbReference type="PANTHER" id="PTHR23044">
    <property type="entry name" value="3'-5' EXONUCLEASE ERI1-RELATED"/>
    <property type="match status" value="1"/>
</dbReference>
<organism evidence="9 10">
    <name type="scientific">Geranomyces variabilis</name>
    <dbReference type="NCBI Taxonomy" id="109894"/>
    <lineage>
        <taxon>Eukaryota</taxon>
        <taxon>Fungi</taxon>
        <taxon>Fungi incertae sedis</taxon>
        <taxon>Chytridiomycota</taxon>
        <taxon>Chytridiomycota incertae sedis</taxon>
        <taxon>Chytridiomycetes</taxon>
        <taxon>Spizellomycetales</taxon>
        <taxon>Powellomycetaceae</taxon>
        <taxon>Geranomyces</taxon>
    </lineage>
</organism>
<feature type="region of interest" description="Disordered" evidence="7">
    <location>
        <begin position="1"/>
        <end position="72"/>
    </location>
</feature>
<evidence type="ECO:0000259" key="8">
    <source>
        <dbReference type="PROSITE" id="PS50800"/>
    </source>
</evidence>
<evidence type="ECO:0000313" key="10">
    <source>
        <dbReference type="Proteomes" id="UP001212152"/>
    </source>
</evidence>
<dbReference type="InterPro" id="IPR047201">
    <property type="entry name" value="ERI-1_3'hExo-like"/>
</dbReference>
<dbReference type="InterPro" id="IPR012337">
    <property type="entry name" value="RNaseH-like_sf"/>
</dbReference>
<gene>
    <name evidence="9" type="primary">ERI1</name>
    <name evidence="9" type="ORF">HDU87_007123</name>
</gene>
<dbReference type="GO" id="GO:0005737">
    <property type="term" value="C:cytoplasm"/>
    <property type="evidence" value="ECO:0007669"/>
    <property type="project" value="UniProtKB-SubCell"/>
</dbReference>
<dbReference type="InterPro" id="IPR036397">
    <property type="entry name" value="RNaseH_sf"/>
</dbReference>
<dbReference type="SUPFAM" id="SSF53098">
    <property type="entry name" value="Ribonuclease H-like"/>
    <property type="match status" value="1"/>
</dbReference>
<protein>
    <submittedName>
        <fullName evidence="9">3'-5' exoribonuclease 1</fullName>
    </submittedName>
</protein>
<keyword evidence="6" id="KW-0943">RNA-mediated gene silencing</keyword>
<feature type="compositionally biased region" description="Polar residues" evidence="7">
    <location>
        <begin position="108"/>
        <end position="118"/>
    </location>
</feature>
<dbReference type="CDD" id="cd06133">
    <property type="entry name" value="ERI-1_3'hExo_like"/>
    <property type="match status" value="1"/>
</dbReference>
<feature type="domain" description="SAP" evidence="8">
    <location>
        <begin position="29"/>
        <end position="63"/>
    </location>
</feature>
<dbReference type="InterPro" id="IPR013520">
    <property type="entry name" value="Ribonucl_H"/>
</dbReference>
<keyword evidence="4" id="KW-0378">Hydrolase</keyword>
<feature type="compositionally biased region" description="Basic and acidic residues" evidence="7">
    <location>
        <begin position="35"/>
        <end position="57"/>
    </location>
</feature>
<evidence type="ECO:0000256" key="4">
    <source>
        <dbReference type="ARBA" id="ARBA00022801"/>
    </source>
</evidence>
<keyword evidence="3" id="KW-0540">Nuclease</keyword>
<dbReference type="InterPro" id="IPR051274">
    <property type="entry name" value="3-5_Exoribonuclease"/>
</dbReference>
<dbReference type="InterPro" id="IPR036361">
    <property type="entry name" value="SAP_dom_sf"/>
</dbReference>
<dbReference type="AlphaFoldDB" id="A0AAD5TET4"/>
<dbReference type="Pfam" id="PF02037">
    <property type="entry name" value="SAP"/>
    <property type="match status" value="1"/>
</dbReference>
<dbReference type="PANTHER" id="PTHR23044:SF61">
    <property type="entry name" value="3'-5' EXORIBONUCLEASE 1-RELATED"/>
    <property type="match status" value="1"/>
</dbReference>
<evidence type="ECO:0000256" key="7">
    <source>
        <dbReference type="SAM" id="MobiDB-lite"/>
    </source>
</evidence>
<dbReference type="Gene3D" id="3.30.420.10">
    <property type="entry name" value="Ribonuclease H-like superfamily/Ribonuclease H"/>
    <property type="match status" value="1"/>
</dbReference>
<evidence type="ECO:0000256" key="3">
    <source>
        <dbReference type="ARBA" id="ARBA00022722"/>
    </source>
</evidence>
<dbReference type="EMBL" id="JADGJQ010000064">
    <property type="protein sequence ID" value="KAJ3174531.1"/>
    <property type="molecule type" value="Genomic_DNA"/>
</dbReference>
<sequence>MAATEWAHDPPPPYYSSDPAEATDTCAASAQPEVDALRRQLQDLGLETRGRKAELQKRLRAAKKKQDAAAQRPKAVVDLSLEKWNGWSPSVPSASAVDTADLGLTDTKPPSSSSEKATPTQPFEYYLVLDVEATCVAAPTEGYKFDYPNEIIEFPVVVIDARTLQIAGKFREYVRPTVNPILSEFCTKLTGISQATVDAADTFPTVLARFESWMSSSQFGTYPFANAVFVCDGPWDITSFMRKQCEHSVINRPPFFYRFVDLRRLYVDFYARPRTNLSGMLSALGMRFEGREHSGLDDATNIARIVVLMMKDGCLFVWNRECTLTRRMITRKGSVIYGKATDVRPMWNAGNSILF</sequence>
<evidence type="ECO:0000256" key="6">
    <source>
        <dbReference type="ARBA" id="ARBA00023158"/>
    </source>
</evidence>
<keyword evidence="5" id="KW-0269">Exonuclease</keyword>
<evidence type="ECO:0000313" key="9">
    <source>
        <dbReference type="EMBL" id="KAJ3174531.1"/>
    </source>
</evidence>
<evidence type="ECO:0000256" key="1">
    <source>
        <dbReference type="ARBA" id="ARBA00004496"/>
    </source>
</evidence>
<name>A0AAD5TET4_9FUNG</name>
<keyword evidence="2" id="KW-0963">Cytoplasm</keyword>
<dbReference type="GO" id="GO:0031047">
    <property type="term" value="P:regulatory ncRNA-mediated gene silencing"/>
    <property type="evidence" value="ECO:0007669"/>
    <property type="project" value="UniProtKB-KW"/>
</dbReference>
<dbReference type="Proteomes" id="UP001212152">
    <property type="component" value="Unassembled WGS sequence"/>
</dbReference>
<reference evidence="9" key="1">
    <citation type="submission" date="2020-05" db="EMBL/GenBank/DDBJ databases">
        <title>Phylogenomic resolution of chytrid fungi.</title>
        <authorList>
            <person name="Stajich J.E."/>
            <person name="Amses K."/>
            <person name="Simmons R."/>
            <person name="Seto K."/>
            <person name="Myers J."/>
            <person name="Bonds A."/>
            <person name="Quandt C.A."/>
            <person name="Barry K."/>
            <person name="Liu P."/>
            <person name="Grigoriev I."/>
            <person name="Longcore J.E."/>
            <person name="James T.Y."/>
        </authorList>
    </citation>
    <scope>NUCLEOTIDE SEQUENCE</scope>
    <source>
        <strain evidence="9">JEL0379</strain>
    </source>
</reference>